<comment type="caution">
    <text evidence="3">The sequence shown here is derived from an EMBL/GenBank/DDBJ whole genome shotgun (WGS) entry which is preliminary data.</text>
</comment>
<dbReference type="STRING" id="86259.A0A4Z1PPJ0"/>
<feature type="transmembrane region" description="Helical" evidence="2">
    <location>
        <begin position="168"/>
        <end position="193"/>
    </location>
</feature>
<evidence type="ECO:0000256" key="2">
    <source>
        <dbReference type="SAM" id="Phobius"/>
    </source>
</evidence>
<evidence type="ECO:0000256" key="1">
    <source>
        <dbReference type="SAM" id="MobiDB-lite"/>
    </source>
</evidence>
<sequence length="469" mass="52331">MPIVPFQHIGLPAGTSISYNGFQISSTPAVMSQFQQQQVDNDGPYQPQIWQLGGRPEVDVDVPITAVFLALFVFGAITHMTIFQLNRKKGHKFLMSALMFGFCMARTVTCILRIAWTTHVTNISLGLAAQIFVAIGVIILYVVNLIFTQRLIRASHPRLGWNPIFSGVFKALYALIAVTIIMLIVVTIQSFFTLDTYTRRIDRDIQLYGTTCFAILSFLPIPMVCALLVIPRSSPLDKFGRGRWRTKIFILLAGATLICFGAAYRCGTSWLTPVSLMQPMPNYFNKAAFYIANFGVEVLTVYLYALVRVDTRFHVPNGASKRKSYIPPPKPDEEKAEETAEADVTALHGEDEKKAISERKLSLPRVYSEEETFDDQDVVPSSPATTPHRQSLPPPTAMKEEKTLDERYVFPASRPATLHRHSRPLSTAIEGEESDFFPSPLPTHPIERSRATSRPTSALSGDIVAPVFM</sequence>
<feature type="region of interest" description="Disordered" evidence="1">
    <location>
        <begin position="367"/>
        <end position="401"/>
    </location>
</feature>
<feature type="region of interest" description="Disordered" evidence="1">
    <location>
        <begin position="319"/>
        <end position="355"/>
    </location>
</feature>
<feature type="transmembrane region" description="Helical" evidence="2">
    <location>
        <begin position="62"/>
        <end position="82"/>
    </location>
</feature>
<keyword evidence="2" id="KW-0812">Transmembrane</keyword>
<dbReference type="Proteomes" id="UP000298493">
    <property type="component" value="Unassembled WGS sequence"/>
</dbReference>
<keyword evidence="4" id="KW-1185">Reference proteome</keyword>
<dbReference type="PANTHER" id="PTHR35184">
    <property type="entry name" value="YALI0C10208P"/>
    <property type="match status" value="1"/>
</dbReference>
<dbReference type="PANTHER" id="PTHR35184:SF1">
    <property type="entry name" value="INTEGRAL MEMBRANE PROTEIN"/>
    <property type="match status" value="1"/>
</dbReference>
<keyword evidence="2" id="KW-1133">Transmembrane helix</keyword>
<evidence type="ECO:0000313" key="4">
    <source>
        <dbReference type="Proteomes" id="UP000298493"/>
    </source>
</evidence>
<organism evidence="3 4">
    <name type="scientific">Venturia nashicola</name>
    <dbReference type="NCBI Taxonomy" id="86259"/>
    <lineage>
        <taxon>Eukaryota</taxon>
        <taxon>Fungi</taxon>
        <taxon>Dikarya</taxon>
        <taxon>Ascomycota</taxon>
        <taxon>Pezizomycotina</taxon>
        <taxon>Dothideomycetes</taxon>
        <taxon>Pleosporomycetidae</taxon>
        <taxon>Venturiales</taxon>
        <taxon>Venturiaceae</taxon>
        <taxon>Venturia</taxon>
    </lineage>
</organism>
<keyword evidence="2" id="KW-0472">Membrane</keyword>
<proteinExistence type="predicted"/>
<feature type="transmembrane region" description="Helical" evidence="2">
    <location>
        <begin position="287"/>
        <end position="307"/>
    </location>
</feature>
<feature type="transmembrane region" description="Helical" evidence="2">
    <location>
        <begin position="127"/>
        <end position="147"/>
    </location>
</feature>
<dbReference type="InterPro" id="IPR021460">
    <property type="entry name" value="DUF3112"/>
</dbReference>
<dbReference type="AlphaFoldDB" id="A0A4Z1PPJ0"/>
<gene>
    <name evidence="3" type="ORF">E6O75_ATG03683</name>
</gene>
<feature type="region of interest" description="Disordered" evidence="1">
    <location>
        <begin position="446"/>
        <end position="469"/>
    </location>
</feature>
<dbReference type="Pfam" id="PF11309">
    <property type="entry name" value="DUF3112"/>
    <property type="match status" value="1"/>
</dbReference>
<protein>
    <submittedName>
        <fullName evidence="3">Uncharacterized protein</fullName>
    </submittedName>
</protein>
<accession>A0A4Z1PPJ0</accession>
<reference evidence="3 4" key="1">
    <citation type="submission" date="2019-04" db="EMBL/GenBank/DDBJ databases">
        <title>High contiguity whole genome sequence and gene annotation resource for two Venturia nashicola isolates.</title>
        <authorList>
            <person name="Prokchorchik M."/>
            <person name="Won K."/>
            <person name="Lee Y."/>
            <person name="Choi E.D."/>
            <person name="Segonzac C."/>
            <person name="Sohn K.H."/>
        </authorList>
    </citation>
    <scope>NUCLEOTIDE SEQUENCE [LARGE SCALE GENOMIC DNA]</scope>
    <source>
        <strain evidence="3 4">PRI2</strain>
    </source>
</reference>
<dbReference type="EMBL" id="SNSC02000003">
    <property type="protein sequence ID" value="TID25820.1"/>
    <property type="molecule type" value="Genomic_DNA"/>
</dbReference>
<evidence type="ECO:0000313" key="3">
    <source>
        <dbReference type="EMBL" id="TID25820.1"/>
    </source>
</evidence>
<feature type="transmembrane region" description="Helical" evidence="2">
    <location>
        <begin position="205"/>
        <end position="229"/>
    </location>
</feature>
<feature type="transmembrane region" description="Helical" evidence="2">
    <location>
        <begin position="94"/>
        <end position="115"/>
    </location>
</feature>
<feature type="transmembrane region" description="Helical" evidence="2">
    <location>
        <begin position="249"/>
        <end position="267"/>
    </location>
</feature>
<name>A0A4Z1PPJ0_9PEZI</name>